<reference evidence="8 9" key="1">
    <citation type="submission" date="2020-02" db="EMBL/GenBank/DDBJ databases">
        <authorList>
            <person name="Kim H.M."/>
            <person name="Jeon C.O."/>
        </authorList>
    </citation>
    <scope>NUCLEOTIDE SEQUENCE [LARGE SCALE GENOMIC DNA]</scope>
    <source>
        <strain evidence="8 9">PeD5</strain>
    </source>
</reference>
<reference evidence="8 9" key="2">
    <citation type="submission" date="2020-03" db="EMBL/GenBank/DDBJ databases">
        <title>Roseomonas stagni sp. nov., isolated from pond water in Japan.</title>
        <authorList>
            <person name="Furuhata K."/>
            <person name="Miyamoto H."/>
            <person name="Goto K."/>
        </authorList>
    </citation>
    <scope>NUCLEOTIDE SEQUENCE [LARGE SCALE GENOMIC DNA]</scope>
    <source>
        <strain evidence="8 9">PeD5</strain>
    </source>
</reference>
<keyword evidence="2" id="KW-1003">Cell membrane</keyword>
<evidence type="ECO:0000256" key="5">
    <source>
        <dbReference type="ARBA" id="ARBA00023136"/>
    </source>
</evidence>
<feature type="transmembrane region" description="Helical" evidence="6">
    <location>
        <begin position="46"/>
        <end position="67"/>
    </location>
</feature>
<dbReference type="PANTHER" id="PTHR42709:SF6">
    <property type="entry name" value="UNDECAPRENYL PHOSPHATE TRANSPORTER A"/>
    <property type="match status" value="1"/>
</dbReference>
<feature type="transmembrane region" description="Helical" evidence="6">
    <location>
        <begin position="15"/>
        <end position="34"/>
    </location>
</feature>
<feature type="transmembrane region" description="Helical" evidence="6">
    <location>
        <begin position="172"/>
        <end position="192"/>
    </location>
</feature>
<organism evidence="8 9">
    <name type="scientific">Falsiroseomonas algicola</name>
    <dbReference type="NCBI Taxonomy" id="2716930"/>
    <lineage>
        <taxon>Bacteria</taxon>
        <taxon>Pseudomonadati</taxon>
        <taxon>Pseudomonadota</taxon>
        <taxon>Alphaproteobacteria</taxon>
        <taxon>Acetobacterales</taxon>
        <taxon>Roseomonadaceae</taxon>
        <taxon>Falsiroseomonas</taxon>
    </lineage>
</organism>
<keyword evidence="3 6" id="KW-0812">Transmembrane</keyword>
<sequence>MTALDTLLRAASLEAVFLAALVEKFLPVLPSYVLHPAIGIGAEDAAALLLRCLVATAGSLGGALAWYGLGAWVGAGRAAALVQRHGRWLLLSPRLYGRLMTSYGRNPARITFLGQLIPTVRIVSALPAGVLRLPLRGFLLATAAGSLCWIAILAGAGHLLHRKGWAAGEAGLAILATLVVVEGTSGLFAWALRRRR</sequence>
<evidence type="ECO:0000256" key="1">
    <source>
        <dbReference type="ARBA" id="ARBA00004651"/>
    </source>
</evidence>
<dbReference type="GO" id="GO:0005886">
    <property type="term" value="C:plasma membrane"/>
    <property type="evidence" value="ECO:0007669"/>
    <property type="project" value="UniProtKB-SubCell"/>
</dbReference>
<keyword evidence="9" id="KW-1185">Reference proteome</keyword>
<name>A0A6M1LXV2_9PROT</name>
<proteinExistence type="predicted"/>
<protein>
    <submittedName>
        <fullName evidence="8">DedA family protein</fullName>
    </submittedName>
</protein>
<gene>
    <name evidence="8" type="ORF">G3576_30325</name>
</gene>
<comment type="caution">
    <text evidence="8">The sequence shown here is derived from an EMBL/GenBank/DDBJ whole genome shotgun (WGS) entry which is preliminary data.</text>
</comment>
<feature type="transmembrane region" description="Helical" evidence="6">
    <location>
        <begin position="110"/>
        <end position="131"/>
    </location>
</feature>
<dbReference type="InterPro" id="IPR051311">
    <property type="entry name" value="DedA_domain"/>
</dbReference>
<feature type="transmembrane region" description="Helical" evidence="6">
    <location>
        <begin position="138"/>
        <end position="160"/>
    </location>
</feature>
<evidence type="ECO:0000256" key="3">
    <source>
        <dbReference type="ARBA" id="ARBA00022692"/>
    </source>
</evidence>
<evidence type="ECO:0000313" key="8">
    <source>
        <dbReference type="EMBL" id="NGM24324.1"/>
    </source>
</evidence>
<evidence type="ECO:0000256" key="2">
    <source>
        <dbReference type="ARBA" id="ARBA00022475"/>
    </source>
</evidence>
<dbReference type="PANTHER" id="PTHR42709">
    <property type="entry name" value="ALKALINE PHOSPHATASE LIKE PROTEIN"/>
    <property type="match status" value="1"/>
</dbReference>
<keyword evidence="5 6" id="KW-0472">Membrane</keyword>
<dbReference type="AlphaFoldDB" id="A0A6M1LXV2"/>
<evidence type="ECO:0000259" key="7">
    <source>
        <dbReference type="Pfam" id="PF09335"/>
    </source>
</evidence>
<evidence type="ECO:0000256" key="6">
    <source>
        <dbReference type="SAM" id="Phobius"/>
    </source>
</evidence>
<dbReference type="EMBL" id="JAAIKB010000031">
    <property type="protein sequence ID" value="NGM24324.1"/>
    <property type="molecule type" value="Genomic_DNA"/>
</dbReference>
<comment type="subcellular location">
    <subcellularLocation>
        <location evidence="1">Cell membrane</location>
        <topology evidence="1">Multi-pass membrane protein</topology>
    </subcellularLocation>
</comment>
<dbReference type="Pfam" id="PF09335">
    <property type="entry name" value="VTT_dom"/>
    <property type="match status" value="1"/>
</dbReference>
<dbReference type="RefSeq" id="WP_164698233.1">
    <property type="nucleotide sequence ID" value="NZ_JAAIKB010000031.1"/>
</dbReference>
<dbReference type="Proteomes" id="UP000475385">
    <property type="component" value="Unassembled WGS sequence"/>
</dbReference>
<dbReference type="InterPro" id="IPR032816">
    <property type="entry name" value="VTT_dom"/>
</dbReference>
<evidence type="ECO:0000256" key="4">
    <source>
        <dbReference type="ARBA" id="ARBA00022989"/>
    </source>
</evidence>
<keyword evidence="4 6" id="KW-1133">Transmembrane helix</keyword>
<accession>A0A6M1LXV2</accession>
<feature type="domain" description="VTT" evidence="7">
    <location>
        <begin position="49"/>
        <end position="158"/>
    </location>
</feature>
<evidence type="ECO:0000313" key="9">
    <source>
        <dbReference type="Proteomes" id="UP000475385"/>
    </source>
</evidence>